<feature type="transmembrane region" description="Helical" evidence="5">
    <location>
        <begin position="417"/>
        <end position="438"/>
    </location>
</feature>
<dbReference type="InterPro" id="IPR042494">
    <property type="entry name" value="RNF103"/>
</dbReference>
<proteinExistence type="predicted"/>
<keyword evidence="5" id="KW-0472">Membrane</keyword>
<evidence type="ECO:0000313" key="7">
    <source>
        <dbReference type="EMBL" id="KAL3863047.1"/>
    </source>
</evidence>
<evidence type="ECO:0000256" key="2">
    <source>
        <dbReference type="ARBA" id="ARBA00022833"/>
    </source>
</evidence>
<evidence type="ECO:0000313" key="8">
    <source>
        <dbReference type="Proteomes" id="UP001634394"/>
    </source>
</evidence>
<gene>
    <name evidence="7" type="ORF">ACJMK2_004829</name>
</gene>
<evidence type="ECO:0000256" key="3">
    <source>
        <dbReference type="PROSITE-ProRule" id="PRU00175"/>
    </source>
</evidence>
<keyword evidence="5" id="KW-1133">Transmembrane helix</keyword>
<accession>A0ABD3VR97</accession>
<evidence type="ECO:0000256" key="1">
    <source>
        <dbReference type="ARBA" id="ARBA00022771"/>
    </source>
</evidence>
<keyword evidence="1 3" id="KW-0479">Metal-binding</keyword>
<feature type="domain" description="RING-type" evidence="6">
    <location>
        <begin position="557"/>
        <end position="599"/>
    </location>
</feature>
<dbReference type="SMART" id="SM00184">
    <property type="entry name" value="RING"/>
    <property type="match status" value="1"/>
</dbReference>
<dbReference type="Pfam" id="PF13639">
    <property type="entry name" value="zf-RING_2"/>
    <property type="match status" value="1"/>
</dbReference>
<sequence length="617" mass="71222">MWFKVVLLLIYLCVLFIFARLIEALVWHEQGHLSRRLLDPMALSVLKLKALLEQRGVNYNSLVEKSELTELVEASGAVTEEDQETALMLQVDDSTALITNFTGGTDFYEQVEDAKDSMWLVEVVSNSHQQHLLSDAIWRSVRRKVDKFGVRLGHFDCSKDTRYCTNKKWFSSRLVLALPGSYQSKANVTLYMYQGSIRTDSIFDWVRQKLDLKIHHIESYDIFQTDWLTYKSAFNPEVRAIFFSSMASIPMFFSALSVKFPGRVKVGYVSTKTPQGKNMLQKANIGNSTSTYLIITAEKTFNYGYNRGEILNFHCLEFYLKTLYPSPNDMFILSIIVTNSLGFFEISLTPGRLTTKIVRLFLCIFKYNVMLILCWISLLGIYQLPLVETFVLWGIRAMRFITGTFIFSIIRKDIILYSIHWPLLLLSYFAHLTLTSFVCKKMGYVQPSDTEHEDSDWWNFSSLRTVQYGEIWWGFSSLRPFDSIFNPTMGLFYPQAGNSFDLEEALVPNGYIKQLKTWKYSPSLPHEVADQGHSSSTDDRSEETNNQPKSFPDYGQCVICLEPFVTEDQLLGLPCLHSFHENCILAWLTLDKHFCPVCRWPSYKPKSNNVPDDLHIE</sequence>
<evidence type="ECO:0000259" key="6">
    <source>
        <dbReference type="PROSITE" id="PS50089"/>
    </source>
</evidence>
<keyword evidence="1 3" id="KW-0863">Zinc-finger</keyword>
<dbReference type="PROSITE" id="PS50089">
    <property type="entry name" value="ZF_RING_2"/>
    <property type="match status" value="1"/>
</dbReference>
<dbReference type="AlphaFoldDB" id="A0ABD3VR97"/>
<dbReference type="Gene3D" id="3.40.30.10">
    <property type="entry name" value="Glutaredoxin"/>
    <property type="match status" value="1"/>
</dbReference>
<dbReference type="EMBL" id="JBJQND010000010">
    <property type="protein sequence ID" value="KAL3863047.1"/>
    <property type="molecule type" value="Genomic_DNA"/>
</dbReference>
<dbReference type="InterPro" id="IPR001841">
    <property type="entry name" value="Znf_RING"/>
</dbReference>
<feature type="transmembrane region" description="Helical" evidence="5">
    <location>
        <begin position="330"/>
        <end position="348"/>
    </location>
</feature>
<feature type="transmembrane region" description="Helical" evidence="5">
    <location>
        <begin position="360"/>
        <end position="384"/>
    </location>
</feature>
<keyword evidence="5" id="KW-0812">Transmembrane</keyword>
<dbReference type="CDD" id="cd16473">
    <property type="entry name" value="RING-H2_RNF103"/>
    <property type="match status" value="1"/>
</dbReference>
<feature type="region of interest" description="Disordered" evidence="4">
    <location>
        <begin position="527"/>
        <end position="549"/>
    </location>
</feature>
<dbReference type="GO" id="GO:0008270">
    <property type="term" value="F:zinc ion binding"/>
    <property type="evidence" value="ECO:0007669"/>
    <property type="project" value="UniProtKB-KW"/>
</dbReference>
<protein>
    <recommendedName>
        <fullName evidence="6">RING-type domain-containing protein</fullName>
    </recommendedName>
</protein>
<dbReference type="PANTHER" id="PTHR15302:SF0">
    <property type="entry name" value="E3 UBIQUITIN-PROTEIN LIGASE RNF103"/>
    <property type="match status" value="1"/>
</dbReference>
<comment type="caution">
    <text evidence="7">The sequence shown here is derived from an EMBL/GenBank/DDBJ whole genome shotgun (WGS) entry which is preliminary data.</text>
</comment>
<name>A0ABD3VR97_SINWO</name>
<keyword evidence="8" id="KW-1185">Reference proteome</keyword>
<dbReference type="PANTHER" id="PTHR15302">
    <property type="entry name" value="E3 UBIQUITIN-PROTEIN LIGASE RNF103"/>
    <property type="match status" value="1"/>
</dbReference>
<dbReference type="Proteomes" id="UP001634394">
    <property type="component" value="Unassembled WGS sequence"/>
</dbReference>
<reference evidence="7 8" key="1">
    <citation type="submission" date="2024-11" db="EMBL/GenBank/DDBJ databases">
        <title>Chromosome-level genome assembly of the freshwater bivalve Anodonta woodiana.</title>
        <authorList>
            <person name="Chen X."/>
        </authorList>
    </citation>
    <scope>NUCLEOTIDE SEQUENCE [LARGE SCALE GENOMIC DNA]</scope>
    <source>
        <strain evidence="7">MN2024</strain>
        <tissue evidence="7">Gills</tissue>
    </source>
</reference>
<keyword evidence="2" id="KW-0862">Zinc</keyword>
<evidence type="ECO:0000256" key="4">
    <source>
        <dbReference type="SAM" id="MobiDB-lite"/>
    </source>
</evidence>
<organism evidence="7 8">
    <name type="scientific">Sinanodonta woodiana</name>
    <name type="common">Chinese pond mussel</name>
    <name type="synonym">Anodonta woodiana</name>
    <dbReference type="NCBI Taxonomy" id="1069815"/>
    <lineage>
        <taxon>Eukaryota</taxon>
        <taxon>Metazoa</taxon>
        <taxon>Spiralia</taxon>
        <taxon>Lophotrochozoa</taxon>
        <taxon>Mollusca</taxon>
        <taxon>Bivalvia</taxon>
        <taxon>Autobranchia</taxon>
        <taxon>Heteroconchia</taxon>
        <taxon>Palaeoheterodonta</taxon>
        <taxon>Unionida</taxon>
        <taxon>Unionoidea</taxon>
        <taxon>Unionidae</taxon>
        <taxon>Unioninae</taxon>
        <taxon>Sinanodonta</taxon>
    </lineage>
</organism>
<dbReference type="SUPFAM" id="SSF57850">
    <property type="entry name" value="RING/U-box"/>
    <property type="match status" value="1"/>
</dbReference>
<evidence type="ECO:0000256" key="5">
    <source>
        <dbReference type="SAM" id="Phobius"/>
    </source>
</evidence>
<dbReference type="Gene3D" id="3.30.40.10">
    <property type="entry name" value="Zinc/RING finger domain, C3HC4 (zinc finger)"/>
    <property type="match status" value="1"/>
</dbReference>
<dbReference type="InterPro" id="IPR013083">
    <property type="entry name" value="Znf_RING/FYVE/PHD"/>
</dbReference>
<feature type="transmembrane region" description="Helical" evidence="5">
    <location>
        <begin position="390"/>
        <end position="410"/>
    </location>
</feature>